<keyword evidence="4" id="KW-1185">Reference proteome</keyword>
<keyword evidence="1" id="KW-0233">DNA recombination</keyword>
<accession>A0A8T4INP6</accession>
<evidence type="ECO:0000256" key="1">
    <source>
        <dbReference type="ARBA" id="ARBA00023172"/>
    </source>
</evidence>
<dbReference type="InterPro" id="IPR013762">
    <property type="entry name" value="Integrase-like_cat_sf"/>
</dbReference>
<dbReference type="GO" id="GO:0006310">
    <property type="term" value="P:DNA recombination"/>
    <property type="evidence" value="ECO:0007669"/>
    <property type="project" value="UniProtKB-KW"/>
</dbReference>
<sequence length="685" mass="76733">MSVYRRGAIYWWRRQIRLGATQAQPIMLRISLKTSDRAEAKRRALALDLELEMVAVRFPDQQACPAPEKLRAIYKEALEYKRDQIVAIQRRPPFDDAQHRLYNSAYSRIFGAIARVGAWPSDPNMWRREMSGSEIGDEERGLIADLIESHAPAAFAFETNSAALEQTKTVAQNGISPCGRPAIAPRILLHLMANAGLDDTSANRRLALSIVAAAYGQACREANRRLDEHVATEIGPDIPRVLAELLESRDQANTDCAKTTVPSTAPVDLVSAALSATSLEPTPAADQLGGLIDLRMSQLCALVVEENSRSGDWQDSACRNAKAISDIFIAENGDLRMSQIDRRHLLALDRRLKRLPAIWGKSREDRAGGLKHVFARGEQLAAEWDADPEAANRNKVPKVGLSATTHNRHINTLKQLFDYARDLEDGDGNATHVHPRVGFQNLRQKDRRKKNARKPVPSEEDLRSLVSGPVFTGCAGQNDRLTPGSSVIHDSFYWGPLLLIVYGARSNELCQMPLANIYEDALVAHFKIRASRDQTIKTAATDRDLPIAPKLIELGFLDYVRALRSKGEYWLFPELNTTKVPARKRFREDVFVPLLQHHFPDGTSSLLDGKDIDTQSLRKFATTYLRKATPKIELGIRQAYFGHERATTLEGTYEDDPSLEELMPCVKRMGLLIEAIEHYPLRLRH</sequence>
<gene>
    <name evidence="3" type="ORF">J7S20_14740</name>
</gene>
<evidence type="ECO:0008006" key="5">
    <source>
        <dbReference type="Google" id="ProtNLM"/>
    </source>
</evidence>
<dbReference type="Proteomes" id="UP000676996">
    <property type="component" value="Unassembled WGS sequence"/>
</dbReference>
<dbReference type="RefSeq" id="WP_284055008.1">
    <property type="nucleotide sequence ID" value="NZ_JAGRQC010000004.1"/>
</dbReference>
<organism evidence="3 4">
    <name type="scientific">Stakelama marina</name>
    <dbReference type="NCBI Taxonomy" id="2826939"/>
    <lineage>
        <taxon>Bacteria</taxon>
        <taxon>Pseudomonadati</taxon>
        <taxon>Pseudomonadota</taxon>
        <taxon>Alphaproteobacteria</taxon>
        <taxon>Sphingomonadales</taxon>
        <taxon>Sphingomonadaceae</taxon>
        <taxon>Stakelama</taxon>
    </lineage>
</organism>
<feature type="region of interest" description="Disordered" evidence="2">
    <location>
        <begin position="441"/>
        <end position="462"/>
    </location>
</feature>
<evidence type="ECO:0000313" key="4">
    <source>
        <dbReference type="Proteomes" id="UP000676996"/>
    </source>
</evidence>
<evidence type="ECO:0000256" key="2">
    <source>
        <dbReference type="SAM" id="MobiDB-lite"/>
    </source>
</evidence>
<dbReference type="Gene3D" id="1.10.443.10">
    <property type="entry name" value="Intergrase catalytic core"/>
    <property type="match status" value="1"/>
</dbReference>
<dbReference type="GO" id="GO:0003677">
    <property type="term" value="F:DNA binding"/>
    <property type="evidence" value="ECO:0007669"/>
    <property type="project" value="InterPro"/>
</dbReference>
<name>A0A8T4INP6_9SPHN</name>
<evidence type="ECO:0000313" key="3">
    <source>
        <dbReference type="EMBL" id="MBR0553766.1"/>
    </source>
</evidence>
<dbReference type="EMBL" id="JAGRQC010000004">
    <property type="protein sequence ID" value="MBR0553766.1"/>
    <property type="molecule type" value="Genomic_DNA"/>
</dbReference>
<dbReference type="SUPFAM" id="SSF56349">
    <property type="entry name" value="DNA breaking-rejoining enzymes"/>
    <property type="match status" value="1"/>
</dbReference>
<protein>
    <recommendedName>
        <fullName evidence="5">Integrase</fullName>
    </recommendedName>
</protein>
<reference evidence="3" key="1">
    <citation type="submission" date="2021-04" db="EMBL/GenBank/DDBJ databases">
        <title>Ouciella asimina sp. nov., isolated from the surface seawater in the hydrothermal field of Okinawa Trough.</title>
        <authorList>
            <person name="Shuang W."/>
        </authorList>
    </citation>
    <scope>NUCLEOTIDE SEQUENCE</scope>
    <source>
        <strain evidence="3">LXI357</strain>
    </source>
</reference>
<dbReference type="InterPro" id="IPR011010">
    <property type="entry name" value="DNA_brk_join_enz"/>
</dbReference>
<dbReference type="GO" id="GO:0015074">
    <property type="term" value="P:DNA integration"/>
    <property type="evidence" value="ECO:0007669"/>
    <property type="project" value="InterPro"/>
</dbReference>
<proteinExistence type="predicted"/>
<dbReference type="AlphaFoldDB" id="A0A8T4INP6"/>
<comment type="caution">
    <text evidence="3">The sequence shown here is derived from an EMBL/GenBank/DDBJ whole genome shotgun (WGS) entry which is preliminary data.</text>
</comment>